<dbReference type="Proteomes" id="UP000318693">
    <property type="component" value="Unassembled WGS sequence"/>
</dbReference>
<evidence type="ECO:0000259" key="3">
    <source>
        <dbReference type="PROSITE" id="PS51747"/>
    </source>
</evidence>
<comment type="caution">
    <text evidence="4">The sequence shown here is derived from an EMBL/GenBank/DDBJ whole genome shotgun (WGS) entry which is preliminary data.</text>
</comment>
<dbReference type="GO" id="GO:0008270">
    <property type="term" value="F:zinc ion binding"/>
    <property type="evidence" value="ECO:0007669"/>
    <property type="project" value="InterPro"/>
</dbReference>
<proteinExistence type="predicted"/>
<dbReference type="RefSeq" id="WP_143416664.1">
    <property type="nucleotide sequence ID" value="NZ_VJXR01000002.1"/>
</dbReference>
<keyword evidence="2" id="KW-0862">Zinc</keyword>
<feature type="domain" description="CMP/dCMP-type deaminase" evidence="3">
    <location>
        <begin position="30"/>
        <end position="149"/>
    </location>
</feature>
<dbReference type="InterPro" id="IPR002125">
    <property type="entry name" value="CMP_dCMP_dom"/>
</dbReference>
<dbReference type="PROSITE" id="PS51747">
    <property type="entry name" value="CYT_DCMP_DEAMINASES_2"/>
    <property type="match status" value="1"/>
</dbReference>
<dbReference type="CDD" id="cd01285">
    <property type="entry name" value="nucleoside_deaminase"/>
    <property type="match status" value="1"/>
</dbReference>
<sequence length="206" mass="21846">MDVSHIATGFSATIPAWVLEEVARLPATLGSAEDRVGLVNLLAARNFREGGGGPFAAAVVESETGRVVSVGVNQVIASNLSVTHAEVMALCLAQTALGSWDLGGPGMAAHQLVVNWRPCTQCYGAVLWSGVSSLLIAGDGPEVERLTSFDEGPMREDWAEQFRSRGIEVVRDVRREEALEVFRQYSEAVASGEAAVYNARGTGTNV</sequence>
<organism evidence="4 5">
    <name type="scientific">Georgenia yuyongxinii</name>
    <dbReference type="NCBI Taxonomy" id="2589797"/>
    <lineage>
        <taxon>Bacteria</taxon>
        <taxon>Bacillati</taxon>
        <taxon>Actinomycetota</taxon>
        <taxon>Actinomycetes</taxon>
        <taxon>Micrococcales</taxon>
        <taxon>Bogoriellaceae</taxon>
        <taxon>Georgenia</taxon>
    </lineage>
</organism>
<name>A0A552WXR5_9MICO</name>
<keyword evidence="5" id="KW-1185">Reference proteome</keyword>
<evidence type="ECO:0000313" key="5">
    <source>
        <dbReference type="Proteomes" id="UP000318693"/>
    </source>
</evidence>
<dbReference type="AlphaFoldDB" id="A0A552WXR5"/>
<dbReference type="SUPFAM" id="SSF53927">
    <property type="entry name" value="Cytidine deaminase-like"/>
    <property type="match status" value="1"/>
</dbReference>
<dbReference type="Pfam" id="PF00383">
    <property type="entry name" value="dCMP_cyt_deam_1"/>
    <property type="match status" value="1"/>
</dbReference>
<evidence type="ECO:0000256" key="2">
    <source>
        <dbReference type="ARBA" id="ARBA00022833"/>
    </source>
</evidence>
<reference evidence="4 5" key="1">
    <citation type="submission" date="2019-07" db="EMBL/GenBank/DDBJ databases">
        <title>Georgenia wutianyii sp. nov. and Georgenia *** sp. nov. isolated from plateau pika (Ochotona curzoniae) in the Qinghai-Tibet plateau of China.</title>
        <authorList>
            <person name="Tian Z."/>
        </authorList>
    </citation>
    <scope>NUCLEOTIDE SEQUENCE [LARGE SCALE GENOMIC DNA]</scope>
    <source>
        <strain evidence="4 5">Z446</strain>
    </source>
</reference>
<protein>
    <submittedName>
        <fullName evidence="4">Nucleoside deaminase</fullName>
    </submittedName>
</protein>
<dbReference type="InterPro" id="IPR016193">
    <property type="entry name" value="Cytidine_deaminase-like"/>
</dbReference>
<dbReference type="GO" id="GO:0016787">
    <property type="term" value="F:hydrolase activity"/>
    <property type="evidence" value="ECO:0007669"/>
    <property type="project" value="InterPro"/>
</dbReference>
<dbReference type="EMBL" id="VJXR01000002">
    <property type="protein sequence ID" value="TRW47389.1"/>
    <property type="molecule type" value="Genomic_DNA"/>
</dbReference>
<dbReference type="InterPro" id="IPR016192">
    <property type="entry name" value="APOBEC/CMP_deaminase_Zn-bd"/>
</dbReference>
<gene>
    <name evidence="4" type="ORF">FJ693_00890</name>
</gene>
<dbReference type="PROSITE" id="PS00903">
    <property type="entry name" value="CYT_DCMP_DEAMINASES_1"/>
    <property type="match status" value="1"/>
</dbReference>
<accession>A0A552WXR5</accession>
<keyword evidence="1" id="KW-0479">Metal-binding</keyword>
<evidence type="ECO:0000256" key="1">
    <source>
        <dbReference type="ARBA" id="ARBA00022723"/>
    </source>
</evidence>
<dbReference type="Gene3D" id="3.40.140.10">
    <property type="entry name" value="Cytidine Deaminase, domain 2"/>
    <property type="match status" value="1"/>
</dbReference>
<evidence type="ECO:0000313" key="4">
    <source>
        <dbReference type="EMBL" id="TRW47389.1"/>
    </source>
</evidence>